<evidence type="ECO:0000256" key="4">
    <source>
        <dbReference type="ARBA" id="ARBA00022801"/>
    </source>
</evidence>
<evidence type="ECO:0000256" key="2">
    <source>
        <dbReference type="ARBA" id="ARBA00022723"/>
    </source>
</evidence>
<name>A0A7N8WMC8_9TELE</name>
<keyword evidence="3 13" id="KW-0732">Signal</keyword>
<dbReference type="FunFam" id="3.40.390.10:FF:000040">
    <property type="entry name" value="Metalloendopeptidase"/>
    <property type="match status" value="1"/>
</dbReference>
<keyword evidence="16" id="KW-1185">Reference proteome</keyword>
<evidence type="ECO:0000256" key="6">
    <source>
        <dbReference type="ARBA" id="ARBA00023049"/>
    </source>
</evidence>
<feature type="chain" id="PRO_5031611385" description="Metalloendopeptidase" evidence="13">
    <location>
        <begin position="21"/>
        <end position="281"/>
    </location>
</feature>
<dbReference type="Ensembl" id="ENSMAMT00000048953.1">
    <property type="protein sequence ID" value="ENSMAMP00000036504.1"/>
    <property type="gene ID" value="ENSMAMG00000013422.2"/>
</dbReference>
<dbReference type="PROSITE" id="PS51864">
    <property type="entry name" value="ASTACIN"/>
    <property type="match status" value="1"/>
</dbReference>
<dbReference type="PANTHER" id="PTHR10127:SF839">
    <property type="entry name" value="HATCHING ENZYME 1.2-RELATED"/>
    <property type="match status" value="1"/>
</dbReference>
<feature type="signal peptide" evidence="13">
    <location>
        <begin position="1"/>
        <end position="20"/>
    </location>
</feature>
<dbReference type="Pfam" id="PF01400">
    <property type="entry name" value="Astacin"/>
    <property type="match status" value="1"/>
</dbReference>
<evidence type="ECO:0000313" key="16">
    <source>
        <dbReference type="Proteomes" id="UP000261640"/>
    </source>
</evidence>
<dbReference type="InterPro" id="IPR024079">
    <property type="entry name" value="MetalloPept_cat_dom_sf"/>
</dbReference>
<dbReference type="AlphaFoldDB" id="A0A7N8WMC8"/>
<dbReference type="SMART" id="SM00235">
    <property type="entry name" value="ZnMc"/>
    <property type="match status" value="1"/>
</dbReference>
<dbReference type="EC" id="3.4.24.-" evidence="13"/>
<keyword evidence="2 12" id="KW-0479">Metal-binding</keyword>
<dbReference type="Gene3D" id="3.40.390.10">
    <property type="entry name" value="Collagenase (Catalytic Domain)"/>
    <property type="match status" value="1"/>
</dbReference>
<dbReference type="InParanoid" id="A0A7N8WMC8"/>
<dbReference type="PANTHER" id="PTHR10127">
    <property type="entry name" value="DISCOIDIN, CUB, EGF, LAMININ , AND ZINC METALLOPROTEASE DOMAIN CONTAINING"/>
    <property type="match status" value="1"/>
</dbReference>
<feature type="domain" description="Peptidase M12A" evidence="14">
    <location>
        <begin position="72"/>
        <end position="273"/>
    </location>
</feature>
<feature type="binding site" evidence="12">
    <location>
        <position position="176"/>
    </location>
    <ligand>
        <name>Zn(2+)</name>
        <dbReference type="ChEBI" id="CHEBI:29105"/>
        <note>catalytic</note>
    </ligand>
</feature>
<reference evidence="15" key="1">
    <citation type="submission" date="2025-08" db="UniProtKB">
        <authorList>
            <consortium name="Ensembl"/>
        </authorList>
    </citation>
    <scope>IDENTIFICATION</scope>
</reference>
<evidence type="ECO:0000256" key="8">
    <source>
        <dbReference type="ARBA" id="ARBA00023157"/>
    </source>
</evidence>
<evidence type="ECO:0000256" key="13">
    <source>
        <dbReference type="RuleBase" id="RU361183"/>
    </source>
</evidence>
<evidence type="ECO:0000256" key="7">
    <source>
        <dbReference type="ARBA" id="ARBA00023145"/>
    </source>
</evidence>
<sequence>MDFKTTVSLLPLLLLGFCNAHDGNVRKYTKYCVCILVETPANEDITTTILRMNNASTDFLLEGDVIIPTTRNAMKCASNTNSCLWPKSANGYVEIPFELSDSYDDTEKKAIAGAMRELQAKTCIRFITHTTQMAYLSLEPRSGCASLLGRTGLKQVVSLQRYGCVQHGIIQHELLHAMGFYHEHTRSDRDSFVKISWGNIDPVFTNNFQKQDTNNLNTPYDYSSVMHYGRTAFGKNGLETITPIPDASVPIGQRNGVSKIDISRINKLYNKCYAKCYFRLS</sequence>
<comment type="subcellular location">
    <subcellularLocation>
        <location evidence="11">Zymogen granule</location>
    </subcellularLocation>
</comment>
<dbReference type="Proteomes" id="UP000261640">
    <property type="component" value="Unplaced"/>
</dbReference>
<dbReference type="GO" id="GO:0042588">
    <property type="term" value="C:zymogen granule"/>
    <property type="evidence" value="ECO:0007669"/>
    <property type="project" value="UniProtKB-SubCell"/>
</dbReference>
<evidence type="ECO:0000256" key="5">
    <source>
        <dbReference type="ARBA" id="ARBA00022833"/>
    </source>
</evidence>
<keyword evidence="7" id="KW-0865">Zymogen</keyword>
<evidence type="ECO:0000256" key="3">
    <source>
        <dbReference type="ARBA" id="ARBA00022729"/>
    </source>
</evidence>
<keyword evidence="9" id="KW-0325">Glycoprotein</keyword>
<keyword evidence="1 12" id="KW-0645">Protease</keyword>
<dbReference type="GeneTree" id="ENSGT00940000161051"/>
<feature type="binding site" evidence="12">
    <location>
        <position position="172"/>
    </location>
    <ligand>
        <name>Zn(2+)</name>
        <dbReference type="ChEBI" id="CHEBI:29105"/>
        <note>catalytic</note>
    </ligand>
</feature>
<keyword evidence="4 12" id="KW-0378">Hydrolase</keyword>
<reference evidence="15" key="2">
    <citation type="submission" date="2025-09" db="UniProtKB">
        <authorList>
            <consortium name="Ensembl"/>
        </authorList>
    </citation>
    <scope>IDENTIFICATION</scope>
</reference>
<keyword evidence="8" id="KW-1015">Disulfide bond</keyword>
<comment type="cofactor">
    <cofactor evidence="12 13">
        <name>Zn(2+)</name>
        <dbReference type="ChEBI" id="CHEBI:29105"/>
    </cofactor>
    <text evidence="12 13">Binds 1 zinc ion per subunit.</text>
</comment>
<evidence type="ECO:0000256" key="10">
    <source>
        <dbReference type="ARBA" id="ARBA00023329"/>
    </source>
</evidence>
<organism evidence="15 16">
    <name type="scientific">Mastacembelus armatus</name>
    <name type="common">zig-zag eel</name>
    <dbReference type="NCBI Taxonomy" id="205130"/>
    <lineage>
        <taxon>Eukaryota</taxon>
        <taxon>Metazoa</taxon>
        <taxon>Chordata</taxon>
        <taxon>Craniata</taxon>
        <taxon>Vertebrata</taxon>
        <taxon>Euteleostomi</taxon>
        <taxon>Actinopterygii</taxon>
        <taxon>Neopterygii</taxon>
        <taxon>Teleostei</taxon>
        <taxon>Neoteleostei</taxon>
        <taxon>Acanthomorphata</taxon>
        <taxon>Anabantaria</taxon>
        <taxon>Synbranchiformes</taxon>
        <taxon>Mastacembelidae</taxon>
        <taxon>Mastacembelus</taxon>
    </lineage>
</organism>
<dbReference type="InterPro" id="IPR001506">
    <property type="entry name" value="Peptidase_M12A"/>
</dbReference>
<evidence type="ECO:0000256" key="9">
    <source>
        <dbReference type="ARBA" id="ARBA00023180"/>
    </source>
</evidence>
<evidence type="ECO:0000313" key="15">
    <source>
        <dbReference type="Ensembl" id="ENSMAMP00000036504.1"/>
    </source>
</evidence>
<evidence type="ECO:0000256" key="12">
    <source>
        <dbReference type="PROSITE-ProRule" id="PRU01211"/>
    </source>
</evidence>
<protein>
    <recommendedName>
        <fullName evidence="13">Metalloendopeptidase</fullName>
        <ecNumber evidence="13">3.4.24.-</ecNumber>
    </recommendedName>
</protein>
<proteinExistence type="predicted"/>
<dbReference type="SUPFAM" id="SSF55486">
    <property type="entry name" value="Metalloproteases ('zincins'), catalytic domain"/>
    <property type="match status" value="1"/>
</dbReference>
<keyword evidence="5 12" id="KW-0862">Zinc</keyword>
<dbReference type="GO" id="GO:0006508">
    <property type="term" value="P:proteolysis"/>
    <property type="evidence" value="ECO:0007669"/>
    <property type="project" value="UniProtKB-KW"/>
</dbReference>
<evidence type="ECO:0000256" key="11">
    <source>
        <dbReference type="ARBA" id="ARBA00024324"/>
    </source>
</evidence>
<dbReference type="CDD" id="cd04283">
    <property type="entry name" value="ZnMc_hatching_enzyme"/>
    <property type="match status" value="1"/>
</dbReference>
<keyword evidence="10" id="KW-0968">Cytoplasmic vesicle</keyword>
<feature type="binding site" evidence="12">
    <location>
        <position position="182"/>
    </location>
    <ligand>
        <name>Zn(2+)</name>
        <dbReference type="ChEBI" id="CHEBI:29105"/>
        <note>catalytic</note>
    </ligand>
</feature>
<evidence type="ECO:0000256" key="1">
    <source>
        <dbReference type="ARBA" id="ARBA00022670"/>
    </source>
</evidence>
<evidence type="ECO:0000259" key="14">
    <source>
        <dbReference type="PROSITE" id="PS51864"/>
    </source>
</evidence>
<dbReference type="InterPro" id="IPR006026">
    <property type="entry name" value="Peptidase_Metallo"/>
</dbReference>
<comment type="caution">
    <text evidence="12">Lacks conserved residue(s) required for the propagation of feature annotation.</text>
</comment>
<dbReference type="PRINTS" id="PR00480">
    <property type="entry name" value="ASTACIN"/>
</dbReference>
<feature type="active site" evidence="12">
    <location>
        <position position="173"/>
    </location>
</feature>
<accession>A0A7N8WMC8</accession>
<dbReference type="InterPro" id="IPR034039">
    <property type="entry name" value="ZnMP_hatching_enz"/>
</dbReference>
<keyword evidence="6 12" id="KW-0482">Metalloprotease</keyword>
<dbReference type="GO" id="GO:0008270">
    <property type="term" value="F:zinc ion binding"/>
    <property type="evidence" value="ECO:0007669"/>
    <property type="project" value="UniProtKB-UniRule"/>
</dbReference>
<dbReference type="GO" id="GO:0004222">
    <property type="term" value="F:metalloendopeptidase activity"/>
    <property type="evidence" value="ECO:0007669"/>
    <property type="project" value="UniProtKB-UniRule"/>
</dbReference>